<dbReference type="GO" id="GO:0006655">
    <property type="term" value="P:phosphatidylglycerol biosynthetic process"/>
    <property type="evidence" value="ECO:0007669"/>
    <property type="project" value="UniProtKB-ARBA"/>
</dbReference>
<dbReference type="PROSITE" id="PS00379">
    <property type="entry name" value="CDP_ALCOHOL_P_TRANSF"/>
    <property type="match status" value="1"/>
</dbReference>
<accession>A0A8J4Q923</accession>
<dbReference type="Gene3D" id="1.20.120.1760">
    <property type="match status" value="1"/>
</dbReference>
<dbReference type="NCBIfam" id="TIGR00560">
    <property type="entry name" value="pgsA"/>
    <property type="match status" value="1"/>
</dbReference>
<dbReference type="InterPro" id="IPR048254">
    <property type="entry name" value="CDP_ALCOHOL_P_TRANSF_CS"/>
</dbReference>
<dbReference type="Proteomes" id="UP000737018">
    <property type="component" value="Unassembled WGS sequence"/>
</dbReference>
<dbReference type="InterPro" id="IPR004570">
    <property type="entry name" value="Phosphatidylglycerol_P_synth"/>
</dbReference>
<evidence type="ECO:0000256" key="2">
    <source>
        <dbReference type="ARBA" id="ARBA00004141"/>
    </source>
</evidence>
<dbReference type="EMBL" id="JRKL02006908">
    <property type="protein sequence ID" value="KAF3948360.1"/>
    <property type="molecule type" value="Genomic_DNA"/>
</dbReference>
<evidence type="ECO:0000256" key="9">
    <source>
        <dbReference type="ARBA" id="ARBA00022989"/>
    </source>
</evidence>
<keyword evidence="13" id="KW-1208">Phospholipid metabolism</keyword>
<evidence type="ECO:0000256" key="6">
    <source>
        <dbReference type="ARBA" id="ARBA00022516"/>
    </source>
</evidence>
<keyword evidence="6" id="KW-0444">Lipid biosynthesis</keyword>
<dbReference type="InterPro" id="IPR043130">
    <property type="entry name" value="CDP-OH_PTrfase_TM_dom"/>
</dbReference>
<dbReference type="GO" id="GO:0030145">
    <property type="term" value="F:manganese ion binding"/>
    <property type="evidence" value="ECO:0007669"/>
    <property type="project" value="UniProtKB-ARBA"/>
</dbReference>
<sequence>MSRLKLPMTAASIYTHSHGRGHGHGHQLVATTTTTAAGTATKLVIKPKPKPIPFINLYSRVPPVVIYKRGEWRLVPCAPHIPSAHVNNPPKTLGFRGLHNNCSFPFSFCSERKGGRVFSSSSSGSESGSGSSGSGLAVDMGADDKDNDDLLQQQQQQQQQQHHTSKLLTLPTVLTLGRVAAVPLLISTFYVDSWWGTTATTSIFVAAAVTDWLDGYLARKMRLGSAFGAFLDPVADKLMVAATLVLLCSRPLEVAVFEQVPWFLTAPSIAIIGREITMSAVREWAASQNSKLLEAVAVNNLGKWKTATQMTALTILLATRDSSLGGPGILVASGVVLLYISAGLALWSLVVYMRKIWRVLLRLGGCMFFEARIGGFSNNMVHCYFGVEESLAFFIALFAITIDGDGFCRHCPMWSPTCHTVIVGFFDWVSRWSIGVACGGFGLVVYG</sequence>
<comment type="subcellular location">
    <subcellularLocation>
        <location evidence="2">Membrane</location>
        <topology evidence="2">Multi-pass membrane protein</topology>
    </subcellularLocation>
</comment>
<comment type="pathway">
    <text evidence="3">Phospholipid metabolism; phosphatidylglycerol biosynthesis; phosphatidylglycerol from CDP-diacylglycerol: step 1/2.</text>
</comment>
<protein>
    <recommendedName>
        <fullName evidence="5">CDP-diacylglycerol--glycerol-3-phosphate 1-phosphatidyltransferase</fullName>
        <ecNumber evidence="5">2.7.8.5</ecNumber>
    </recommendedName>
</protein>
<dbReference type="GO" id="GO:0016020">
    <property type="term" value="C:membrane"/>
    <property type="evidence" value="ECO:0007669"/>
    <property type="project" value="UniProtKB-SubCell"/>
</dbReference>
<dbReference type="OrthoDB" id="10020554at2759"/>
<feature type="compositionally biased region" description="Low complexity" evidence="16">
    <location>
        <begin position="119"/>
        <end position="129"/>
    </location>
</feature>
<evidence type="ECO:0000256" key="1">
    <source>
        <dbReference type="ARBA" id="ARBA00001936"/>
    </source>
</evidence>
<keyword evidence="19" id="KW-1185">Reference proteome</keyword>
<proteinExistence type="inferred from homology"/>
<evidence type="ECO:0000256" key="4">
    <source>
        <dbReference type="ARBA" id="ARBA00010441"/>
    </source>
</evidence>
<reference evidence="18" key="1">
    <citation type="submission" date="2020-03" db="EMBL/GenBank/DDBJ databases">
        <title>Castanea mollissima Vanexum genome sequencing.</title>
        <authorList>
            <person name="Staton M."/>
        </authorList>
    </citation>
    <scope>NUCLEOTIDE SEQUENCE</scope>
    <source>
        <tissue evidence="18">Leaf</tissue>
    </source>
</reference>
<keyword evidence="12" id="KW-0594">Phospholipid biosynthesis</keyword>
<comment type="similarity">
    <text evidence="4 15">Belongs to the CDP-alcohol phosphatidyltransferase class-I family.</text>
</comment>
<dbReference type="GO" id="GO:0045995">
    <property type="term" value="P:regulation of embryonic development"/>
    <property type="evidence" value="ECO:0007669"/>
    <property type="project" value="UniProtKB-ARBA"/>
</dbReference>
<dbReference type="GO" id="GO:0009941">
    <property type="term" value="C:chloroplast envelope"/>
    <property type="evidence" value="ECO:0007669"/>
    <property type="project" value="TreeGrafter"/>
</dbReference>
<name>A0A8J4Q923_9ROSI</name>
<evidence type="ECO:0000256" key="3">
    <source>
        <dbReference type="ARBA" id="ARBA00005042"/>
    </source>
</evidence>
<gene>
    <name evidence="18" type="ORF">CMV_025631</name>
</gene>
<dbReference type="InterPro" id="IPR050324">
    <property type="entry name" value="CDP-alcohol_PTase-I"/>
</dbReference>
<evidence type="ECO:0000256" key="7">
    <source>
        <dbReference type="ARBA" id="ARBA00022679"/>
    </source>
</evidence>
<dbReference type="GO" id="GO:0008444">
    <property type="term" value="F:CDP-diacylglycerol-glycerol-3-phosphate 3-phosphatidyltransferase activity"/>
    <property type="evidence" value="ECO:0007669"/>
    <property type="project" value="UniProtKB-EC"/>
</dbReference>
<feature type="transmembrane region" description="Helical" evidence="17">
    <location>
        <begin position="329"/>
        <end position="352"/>
    </location>
</feature>
<comment type="caution">
    <text evidence="18">The sequence shown here is derived from an EMBL/GenBank/DDBJ whole genome shotgun (WGS) entry which is preliminary data.</text>
</comment>
<evidence type="ECO:0000256" key="15">
    <source>
        <dbReference type="RuleBase" id="RU003750"/>
    </source>
</evidence>
<keyword evidence="11 17" id="KW-0472">Membrane</keyword>
<comment type="cofactor">
    <cofactor evidence="1">
        <name>Mn(2+)</name>
        <dbReference type="ChEBI" id="CHEBI:29035"/>
    </cofactor>
</comment>
<evidence type="ECO:0000256" key="16">
    <source>
        <dbReference type="SAM" id="MobiDB-lite"/>
    </source>
</evidence>
<feature type="region of interest" description="Disordered" evidence="16">
    <location>
        <begin position="119"/>
        <end position="139"/>
    </location>
</feature>
<evidence type="ECO:0000256" key="13">
    <source>
        <dbReference type="ARBA" id="ARBA00023264"/>
    </source>
</evidence>
<evidence type="ECO:0000256" key="12">
    <source>
        <dbReference type="ARBA" id="ARBA00023209"/>
    </source>
</evidence>
<dbReference type="EC" id="2.7.8.5" evidence="5"/>
<keyword evidence="8 17" id="KW-0812">Transmembrane</keyword>
<dbReference type="InterPro" id="IPR000462">
    <property type="entry name" value="CDP-OH_P_trans"/>
</dbReference>
<evidence type="ECO:0000313" key="18">
    <source>
        <dbReference type="EMBL" id="KAF3948360.1"/>
    </source>
</evidence>
<evidence type="ECO:0000256" key="17">
    <source>
        <dbReference type="SAM" id="Phobius"/>
    </source>
</evidence>
<evidence type="ECO:0000256" key="10">
    <source>
        <dbReference type="ARBA" id="ARBA00023098"/>
    </source>
</evidence>
<keyword evidence="9 17" id="KW-1133">Transmembrane helix</keyword>
<evidence type="ECO:0000313" key="19">
    <source>
        <dbReference type="Proteomes" id="UP000737018"/>
    </source>
</evidence>
<dbReference type="Pfam" id="PF01066">
    <property type="entry name" value="CDP-OH_P_transf"/>
    <property type="match status" value="1"/>
</dbReference>
<evidence type="ECO:0000256" key="5">
    <source>
        <dbReference type="ARBA" id="ARBA00013170"/>
    </source>
</evidence>
<dbReference type="PANTHER" id="PTHR14269">
    <property type="entry name" value="CDP-DIACYLGLYCEROL--GLYCEROL-3-PHOSPHATE 3-PHOSPHATIDYLTRANSFERASE-RELATED"/>
    <property type="match status" value="1"/>
</dbReference>
<evidence type="ECO:0000256" key="11">
    <source>
        <dbReference type="ARBA" id="ARBA00023136"/>
    </source>
</evidence>
<comment type="catalytic activity">
    <reaction evidence="14">
        <text>a CDP-1,2-diacyl-sn-glycerol + sn-glycerol 3-phosphate = a 1,2-diacyl-sn-glycero-3-phospho-(1'-sn-glycero-3'-phosphate) + CMP + H(+)</text>
        <dbReference type="Rhea" id="RHEA:12593"/>
        <dbReference type="ChEBI" id="CHEBI:15378"/>
        <dbReference type="ChEBI" id="CHEBI:57597"/>
        <dbReference type="ChEBI" id="CHEBI:58332"/>
        <dbReference type="ChEBI" id="CHEBI:60110"/>
        <dbReference type="ChEBI" id="CHEBI:60377"/>
        <dbReference type="EC" id="2.7.8.5"/>
    </reaction>
</comment>
<dbReference type="AlphaFoldDB" id="A0A8J4Q923"/>
<organism evidence="18 19">
    <name type="scientific">Castanea mollissima</name>
    <name type="common">Chinese chestnut</name>
    <dbReference type="NCBI Taxonomy" id="60419"/>
    <lineage>
        <taxon>Eukaryota</taxon>
        <taxon>Viridiplantae</taxon>
        <taxon>Streptophyta</taxon>
        <taxon>Embryophyta</taxon>
        <taxon>Tracheophyta</taxon>
        <taxon>Spermatophyta</taxon>
        <taxon>Magnoliopsida</taxon>
        <taxon>eudicotyledons</taxon>
        <taxon>Gunneridae</taxon>
        <taxon>Pentapetalae</taxon>
        <taxon>rosids</taxon>
        <taxon>fabids</taxon>
        <taxon>Fagales</taxon>
        <taxon>Fagaceae</taxon>
        <taxon>Castanea</taxon>
    </lineage>
</organism>
<dbReference type="FunFam" id="1.20.120.1760:FF:000008">
    <property type="entry name" value="CDP-diacylglycerol--glycerol-3-phosphate 3-phosphatidyltransferase 2"/>
    <property type="match status" value="1"/>
</dbReference>
<keyword evidence="7 15" id="KW-0808">Transferase</keyword>
<evidence type="ECO:0000256" key="14">
    <source>
        <dbReference type="ARBA" id="ARBA00048586"/>
    </source>
</evidence>
<evidence type="ECO:0000256" key="8">
    <source>
        <dbReference type="ARBA" id="ARBA00022692"/>
    </source>
</evidence>
<dbReference type="PANTHER" id="PTHR14269:SF62">
    <property type="entry name" value="CDP-DIACYLGLYCEROL--GLYCEROL-3-PHOSPHATE 3-PHOSPHATIDYLTRANSFERASE 1, CHLOROPLASTIC"/>
    <property type="match status" value="1"/>
</dbReference>
<keyword evidence="10" id="KW-0443">Lipid metabolism</keyword>